<evidence type="ECO:0000313" key="3">
    <source>
        <dbReference type="EMBL" id="GAA5149832.1"/>
    </source>
</evidence>
<organism evidence="3 4">
    <name type="scientific">Prosthecobacter algae</name>
    <dbReference type="NCBI Taxonomy" id="1144682"/>
    <lineage>
        <taxon>Bacteria</taxon>
        <taxon>Pseudomonadati</taxon>
        <taxon>Verrucomicrobiota</taxon>
        <taxon>Verrucomicrobiia</taxon>
        <taxon>Verrucomicrobiales</taxon>
        <taxon>Verrucomicrobiaceae</taxon>
        <taxon>Prosthecobacter</taxon>
    </lineage>
</organism>
<keyword evidence="2" id="KW-0472">Membrane</keyword>
<protein>
    <recommendedName>
        <fullName evidence="5">Prepilin-type N-terminal cleavage/methylation domain-containing protein</fullName>
    </recommendedName>
</protein>
<dbReference type="NCBIfam" id="TIGR02532">
    <property type="entry name" value="IV_pilin_GFxxxE"/>
    <property type="match status" value="1"/>
</dbReference>
<dbReference type="Gene3D" id="3.30.700.10">
    <property type="entry name" value="Glycoprotein, Type 4 Pilin"/>
    <property type="match status" value="1"/>
</dbReference>
<gene>
    <name evidence="3" type="ORF">GCM10023213_48020</name>
</gene>
<comment type="caution">
    <text evidence="3">The sequence shown here is derived from an EMBL/GenBank/DDBJ whole genome shotgun (WGS) entry which is preliminary data.</text>
</comment>
<sequence length="177" mass="19810">MTRPRNSPHLCPPATLRPLRRRAGFSVTELVVVISIIGILSGMVIVMIQGSYGASKEALAKSRLEMLNSALHIWATANREMYFPPSNASTTDELVVLRDLQFRDSDPARARIGAPYLPPEYNPGKSSDEGDFRFRWNGRLFELIPAGQPGTGLRMDFEAADFTQPFDFPDNYQYGSR</sequence>
<proteinExistence type="predicted"/>
<evidence type="ECO:0000256" key="1">
    <source>
        <dbReference type="ARBA" id="ARBA00022481"/>
    </source>
</evidence>
<keyword evidence="4" id="KW-1185">Reference proteome</keyword>
<dbReference type="RefSeq" id="WP_345738968.1">
    <property type="nucleotide sequence ID" value="NZ_BAABIA010000016.1"/>
</dbReference>
<dbReference type="InterPro" id="IPR000983">
    <property type="entry name" value="Bac_GSPG_pilin"/>
</dbReference>
<reference evidence="4" key="1">
    <citation type="journal article" date="2019" name="Int. J. Syst. Evol. Microbiol.">
        <title>The Global Catalogue of Microorganisms (GCM) 10K type strain sequencing project: providing services to taxonomists for standard genome sequencing and annotation.</title>
        <authorList>
            <consortium name="The Broad Institute Genomics Platform"/>
            <consortium name="The Broad Institute Genome Sequencing Center for Infectious Disease"/>
            <person name="Wu L."/>
            <person name="Ma J."/>
        </authorList>
    </citation>
    <scope>NUCLEOTIDE SEQUENCE [LARGE SCALE GENOMIC DNA]</scope>
    <source>
        <strain evidence="4">JCM 18053</strain>
    </source>
</reference>
<dbReference type="InterPro" id="IPR045584">
    <property type="entry name" value="Pilin-like"/>
</dbReference>
<dbReference type="EMBL" id="BAABIA010000016">
    <property type="protein sequence ID" value="GAA5149832.1"/>
    <property type="molecule type" value="Genomic_DNA"/>
</dbReference>
<keyword evidence="1" id="KW-0488">Methylation</keyword>
<dbReference type="SUPFAM" id="SSF54523">
    <property type="entry name" value="Pili subunits"/>
    <property type="match status" value="1"/>
</dbReference>
<feature type="transmembrane region" description="Helical" evidence="2">
    <location>
        <begin position="27"/>
        <end position="48"/>
    </location>
</feature>
<evidence type="ECO:0000313" key="4">
    <source>
        <dbReference type="Proteomes" id="UP001499852"/>
    </source>
</evidence>
<keyword evidence="2" id="KW-1133">Transmembrane helix</keyword>
<dbReference type="PRINTS" id="PR00813">
    <property type="entry name" value="BCTERIALGSPG"/>
</dbReference>
<evidence type="ECO:0008006" key="5">
    <source>
        <dbReference type="Google" id="ProtNLM"/>
    </source>
</evidence>
<dbReference type="Proteomes" id="UP001499852">
    <property type="component" value="Unassembled WGS sequence"/>
</dbReference>
<keyword evidence="2" id="KW-0812">Transmembrane</keyword>
<name>A0ABP9PQA0_9BACT</name>
<dbReference type="InterPro" id="IPR012902">
    <property type="entry name" value="N_methyl_site"/>
</dbReference>
<accession>A0ABP9PQA0</accession>
<evidence type="ECO:0000256" key="2">
    <source>
        <dbReference type="SAM" id="Phobius"/>
    </source>
</evidence>
<dbReference type="Pfam" id="PF07963">
    <property type="entry name" value="N_methyl"/>
    <property type="match status" value="1"/>
</dbReference>